<feature type="domain" description="Jacalin-type lectin" evidence="2">
    <location>
        <begin position="27"/>
        <end position="169"/>
    </location>
</feature>
<dbReference type="OrthoDB" id="107091at2759"/>
<feature type="chain" id="PRO_5012668903" description="Jacalin-type lectin domain-containing protein" evidence="1">
    <location>
        <begin position="22"/>
        <end position="187"/>
    </location>
</feature>
<evidence type="ECO:0000313" key="3">
    <source>
        <dbReference type="EMBL" id="OWZ15737.1"/>
    </source>
</evidence>
<dbReference type="PROSITE" id="PS51752">
    <property type="entry name" value="JACALIN_LECTIN"/>
    <property type="match status" value="1"/>
</dbReference>
<dbReference type="InterPro" id="IPR001229">
    <property type="entry name" value="Jacalin-like_lectin_dom"/>
</dbReference>
<dbReference type="AlphaFoldDB" id="A0A225WFE3"/>
<dbReference type="Proteomes" id="UP000198211">
    <property type="component" value="Unassembled WGS sequence"/>
</dbReference>
<gene>
    <name evidence="3" type="ORF">PHMEG_00010568</name>
</gene>
<proteinExistence type="predicted"/>
<sequence>MFKTVTQLLVLSALMTSPCFGLKEGVQIGINFGGPHGTKYTDLDIVSPQQNIQVIRIRAGERVNGVGVDFTDPTGLKTALYHGGKGGKDISRELSHGEYVTAMEVHWGEKGDHTRVKYIQFATNQGNTISGGNPTKNIGKDNAPEGYQLGGFYGTSGKELDSVGAVWIKIPGDASASADGGNPSYTF</sequence>
<dbReference type="InterPro" id="IPR036404">
    <property type="entry name" value="Jacalin-like_lectin_dom_sf"/>
</dbReference>
<keyword evidence="4" id="KW-1185">Reference proteome</keyword>
<feature type="signal peptide" evidence="1">
    <location>
        <begin position="1"/>
        <end position="21"/>
    </location>
</feature>
<name>A0A225WFE3_9STRA</name>
<dbReference type="Gene3D" id="2.100.10.30">
    <property type="entry name" value="Jacalin-like lectin domain"/>
    <property type="match status" value="1"/>
</dbReference>
<evidence type="ECO:0000313" key="4">
    <source>
        <dbReference type="Proteomes" id="UP000198211"/>
    </source>
</evidence>
<comment type="caution">
    <text evidence="3">The sequence shown here is derived from an EMBL/GenBank/DDBJ whole genome shotgun (WGS) entry which is preliminary data.</text>
</comment>
<keyword evidence="1" id="KW-0732">Signal</keyword>
<dbReference type="SMART" id="SM00915">
    <property type="entry name" value="Jacalin"/>
    <property type="match status" value="1"/>
</dbReference>
<protein>
    <recommendedName>
        <fullName evidence="2">Jacalin-type lectin domain-containing protein</fullName>
    </recommendedName>
</protein>
<evidence type="ECO:0000259" key="2">
    <source>
        <dbReference type="PROSITE" id="PS51752"/>
    </source>
</evidence>
<organism evidence="3 4">
    <name type="scientific">Phytophthora megakarya</name>
    <dbReference type="NCBI Taxonomy" id="4795"/>
    <lineage>
        <taxon>Eukaryota</taxon>
        <taxon>Sar</taxon>
        <taxon>Stramenopiles</taxon>
        <taxon>Oomycota</taxon>
        <taxon>Peronosporomycetes</taxon>
        <taxon>Peronosporales</taxon>
        <taxon>Peronosporaceae</taxon>
        <taxon>Phytophthora</taxon>
    </lineage>
</organism>
<accession>A0A225WFE3</accession>
<evidence type="ECO:0000256" key="1">
    <source>
        <dbReference type="SAM" id="SignalP"/>
    </source>
</evidence>
<dbReference type="Pfam" id="PF01419">
    <property type="entry name" value="Jacalin"/>
    <property type="match status" value="1"/>
</dbReference>
<dbReference type="EMBL" id="NBNE01001063">
    <property type="protein sequence ID" value="OWZ15737.1"/>
    <property type="molecule type" value="Genomic_DNA"/>
</dbReference>
<dbReference type="SUPFAM" id="SSF51101">
    <property type="entry name" value="Mannose-binding lectins"/>
    <property type="match status" value="1"/>
</dbReference>
<reference evidence="4" key="1">
    <citation type="submission" date="2017-03" db="EMBL/GenBank/DDBJ databases">
        <title>Phytopthora megakarya and P. palmivora, two closely related causual agents of cacao black pod achieved similar genome size and gene model numbers by different mechanisms.</title>
        <authorList>
            <person name="Ali S."/>
            <person name="Shao J."/>
            <person name="Larry D.J."/>
            <person name="Kronmiller B."/>
            <person name="Shen D."/>
            <person name="Strem M.D."/>
            <person name="Melnick R.L."/>
            <person name="Guiltinan M.J."/>
            <person name="Tyler B.M."/>
            <person name="Meinhardt L.W."/>
            <person name="Bailey B.A."/>
        </authorList>
    </citation>
    <scope>NUCLEOTIDE SEQUENCE [LARGE SCALE GENOMIC DNA]</scope>
    <source>
        <strain evidence="4">zdho120</strain>
    </source>
</reference>